<dbReference type="InterPro" id="IPR012334">
    <property type="entry name" value="Pectin_lyas_fold"/>
</dbReference>
<keyword evidence="2" id="KW-0325">Glycoprotein</keyword>
<dbReference type="EMBL" id="JBHSGN010000009">
    <property type="protein sequence ID" value="MFC4672375.1"/>
    <property type="molecule type" value="Genomic_DNA"/>
</dbReference>
<gene>
    <name evidence="4" type="ORF">ACFO6W_01580</name>
</gene>
<evidence type="ECO:0000256" key="3">
    <source>
        <dbReference type="SAM" id="SignalP"/>
    </source>
</evidence>
<dbReference type="PANTHER" id="PTHR42970:SF1">
    <property type="entry name" value="PECTATE LYASE C-RELATED"/>
    <property type="match status" value="1"/>
</dbReference>
<name>A0ABV9KQC2_9BACT</name>
<dbReference type="Gene3D" id="2.160.20.10">
    <property type="entry name" value="Single-stranded right-handed beta-helix, Pectin lyase-like"/>
    <property type="match status" value="1"/>
</dbReference>
<dbReference type="SUPFAM" id="SSF51126">
    <property type="entry name" value="Pectin lyase-like"/>
    <property type="match status" value="1"/>
</dbReference>
<keyword evidence="5" id="KW-1185">Reference proteome</keyword>
<dbReference type="InterPro" id="IPR052063">
    <property type="entry name" value="Polysaccharide_Lyase_1"/>
</dbReference>
<proteinExistence type="predicted"/>
<dbReference type="GO" id="GO:0016829">
    <property type="term" value="F:lyase activity"/>
    <property type="evidence" value="ECO:0007669"/>
    <property type="project" value="UniProtKB-KW"/>
</dbReference>
<keyword evidence="4" id="KW-0456">Lyase</keyword>
<feature type="signal peptide" evidence="3">
    <location>
        <begin position="1"/>
        <end position="19"/>
    </location>
</feature>
<accession>A0ABV9KQC2</accession>
<sequence>MKKLILLLFFSLCLAFAYSQTPAFPGAEGGGMYTSGGRGGKVYYVNSLEDTITGNKKTQEGTLRWCLKRPGAKTILFKVAGIIRLKSKLQISDSITIAGQSAPGDGICISDYPVRVEGNNVIIRYMRFRLGDLQKVQDDALYGFRNKDIIIDHCSMSWSTDECSSFYDNENFTMQWCIISESLRGSVHQKGSHGYGAIWGGKKASYHHNLLAHHDSRNPRMCGSRYSNQPELELVDFRNNVIYNWGSNSGYAGEGGRYNFVNNYYKPSPTSSNPDRIFSPNADDGTNKQVKGIWGKFFLDGNYFPENEKVNKNNLIGLQPNPSSKDIKDIVVDRPFDVPYTTTDNAKDAYKKVLANAGASHIRDKTDTRVVNETARGLTPVRASGRLGTKPGLIDSQNDVGGWETYIYDPATVPVDSNIDGIPDGWLEKHYPGKLANDTDEEGYTYLEVYLNSLLKVKSVK</sequence>
<feature type="chain" id="PRO_5046989275" evidence="3">
    <location>
        <begin position="20"/>
        <end position="461"/>
    </location>
</feature>
<comment type="caution">
    <text evidence="4">The sequence shown here is derived from an EMBL/GenBank/DDBJ whole genome shotgun (WGS) entry which is preliminary data.</text>
</comment>
<dbReference type="InterPro" id="IPR011050">
    <property type="entry name" value="Pectin_lyase_fold/virulence"/>
</dbReference>
<evidence type="ECO:0000313" key="5">
    <source>
        <dbReference type="Proteomes" id="UP001596023"/>
    </source>
</evidence>
<keyword evidence="3" id="KW-0732">Signal</keyword>
<dbReference type="PANTHER" id="PTHR42970">
    <property type="entry name" value="PECTATE LYASE C-RELATED"/>
    <property type="match status" value="1"/>
</dbReference>
<dbReference type="Proteomes" id="UP001596023">
    <property type="component" value="Unassembled WGS sequence"/>
</dbReference>
<dbReference type="RefSeq" id="WP_379993551.1">
    <property type="nucleotide sequence ID" value="NZ_JBHSGN010000009.1"/>
</dbReference>
<organism evidence="4 5">
    <name type="scientific">Dysgonomonas termitidis</name>
    <dbReference type="NCBI Taxonomy" id="1516126"/>
    <lineage>
        <taxon>Bacteria</taxon>
        <taxon>Pseudomonadati</taxon>
        <taxon>Bacteroidota</taxon>
        <taxon>Bacteroidia</taxon>
        <taxon>Bacteroidales</taxon>
        <taxon>Dysgonomonadaceae</taxon>
        <taxon>Dysgonomonas</taxon>
    </lineage>
</organism>
<reference evidence="5" key="1">
    <citation type="journal article" date="2019" name="Int. J. Syst. Evol. Microbiol.">
        <title>The Global Catalogue of Microorganisms (GCM) 10K type strain sequencing project: providing services to taxonomists for standard genome sequencing and annotation.</title>
        <authorList>
            <consortium name="The Broad Institute Genomics Platform"/>
            <consortium name="The Broad Institute Genome Sequencing Center for Infectious Disease"/>
            <person name="Wu L."/>
            <person name="Ma J."/>
        </authorList>
    </citation>
    <scope>NUCLEOTIDE SEQUENCE [LARGE SCALE GENOMIC DNA]</scope>
    <source>
        <strain evidence="5">CCUG 66188</strain>
    </source>
</reference>
<keyword evidence="1" id="KW-0479">Metal-binding</keyword>
<evidence type="ECO:0000313" key="4">
    <source>
        <dbReference type="EMBL" id="MFC4672375.1"/>
    </source>
</evidence>
<evidence type="ECO:0000256" key="2">
    <source>
        <dbReference type="ARBA" id="ARBA00023180"/>
    </source>
</evidence>
<evidence type="ECO:0000256" key="1">
    <source>
        <dbReference type="ARBA" id="ARBA00022723"/>
    </source>
</evidence>
<protein>
    <submittedName>
        <fullName evidence="4">Polysaccharide lyase family 1 protein</fullName>
    </submittedName>
</protein>